<dbReference type="Proteomes" id="UP001247805">
    <property type="component" value="Unassembled WGS sequence"/>
</dbReference>
<evidence type="ECO:0000313" key="1">
    <source>
        <dbReference type="EMBL" id="MDU0355991.1"/>
    </source>
</evidence>
<protein>
    <submittedName>
        <fullName evidence="1">Uncharacterized protein</fullName>
    </submittedName>
</protein>
<comment type="caution">
    <text evidence="1">The sequence shown here is derived from an EMBL/GenBank/DDBJ whole genome shotgun (WGS) entry which is preliminary data.</text>
</comment>
<keyword evidence="2" id="KW-1185">Reference proteome</keyword>
<name>A0ABU3T164_9ALTE</name>
<evidence type="ECO:0000313" key="2">
    <source>
        <dbReference type="Proteomes" id="UP001247805"/>
    </source>
</evidence>
<proteinExistence type="predicted"/>
<gene>
    <name evidence="1" type="ORF">RS130_20720</name>
</gene>
<accession>A0ABU3T164</accession>
<sequence>MPYNLFALTILYSARYPFLKKFIGVVMPRLCSAALPFSLFTLTPLFEDNL</sequence>
<dbReference type="EMBL" id="JAWDIO010000002">
    <property type="protein sequence ID" value="MDU0355991.1"/>
    <property type="molecule type" value="Genomic_DNA"/>
</dbReference>
<organism evidence="1 2">
    <name type="scientific">Paraglaciecola aquimarina</name>
    <dbReference type="NCBI Taxonomy" id="1235557"/>
    <lineage>
        <taxon>Bacteria</taxon>
        <taxon>Pseudomonadati</taxon>
        <taxon>Pseudomonadota</taxon>
        <taxon>Gammaproteobacteria</taxon>
        <taxon>Alteromonadales</taxon>
        <taxon>Alteromonadaceae</taxon>
        <taxon>Paraglaciecola</taxon>
    </lineage>
</organism>
<dbReference type="RefSeq" id="WP_316027501.1">
    <property type="nucleotide sequence ID" value="NZ_JAWDIO010000002.1"/>
</dbReference>
<reference evidence="1 2" key="1">
    <citation type="submission" date="2023-10" db="EMBL/GenBank/DDBJ databases">
        <title>Glaciecola aquimarina strain GGW-M5 nov., isolated from a coastal seawater.</title>
        <authorList>
            <person name="Bayburt H."/>
            <person name="Kim J.M."/>
            <person name="Choi B.J."/>
            <person name="Jeon C.O."/>
        </authorList>
    </citation>
    <scope>NUCLEOTIDE SEQUENCE [LARGE SCALE GENOMIC DNA]</scope>
    <source>
        <strain evidence="1 2">KCTC 32108</strain>
    </source>
</reference>